<dbReference type="FunCoup" id="M1DD46">
    <property type="interactions" value="50"/>
</dbReference>
<organism evidence="2 3">
    <name type="scientific">Solanum tuberosum</name>
    <name type="common">Potato</name>
    <dbReference type="NCBI Taxonomy" id="4113"/>
    <lineage>
        <taxon>Eukaryota</taxon>
        <taxon>Viridiplantae</taxon>
        <taxon>Streptophyta</taxon>
        <taxon>Embryophyta</taxon>
        <taxon>Tracheophyta</taxon>
        <taxon>Spermatophyta</taxon>
        <taxon>Magnoliopsida</taxon>
        <taxon>eudicotyledons</taxon>
        <taxon>Gunneridae</taxon>
        <taxon>Pentapetalae</taxon>
        <taxon>asterids</taxon>
        <taxon>lamiids</taxon>
        <taxon>Solanales</taxon>
        <taxon>Solanaceae</taxon>
        <taxon>Solanoideae</taxon>
        <taxon>Solaneae</taxon>
        <taxon>Solanum</taxon>
    </lineage>
</organism>
<dbReference type="InterPro" id="IPR013187">
    <property type="entry name" value="F-box-assoc_dom_typ3"/>
</dbReference>
<gene>
    <name evidence="2" type="primary">LOC102580395</name>
</gene>
<dbReference type="Gramene" id="PGSC0003DMT400087082">
    <property type="protein sequence ID" value="PGSC0003DMT400087082"/>
    <property type="gene ID" value="PGSC0003DMG400036653"/>
</dbReference>
<dbReference type="NCBIfam" id="TIGR01640">
    <property type="entry name" value="F_box_assoc_1"/>
    <property type="match status" value="1"/>
</dbReference>
<dbReference type="OMA" id="EIFFARY"/>
<dbReference type="HOGENOM" id="CLU_886817_0_0_1"/>
<sequence>MNPSIPEEIVIQIFTWLPVKSLMRFKCVTKFFNSLVSESYFTDTHTSHSMIRQGGTKYFLGGRGFYCTADQQKEDGKTSASNLVQIRSFDEFPFYIPVGSDVSCVNGLFCIQKPAAILNPSTGEVRYLPKLNDDRSLLYYWLGFEPEENKYKILLTQDGSGLYIKQCVFTLGVDKSWRKTQRIPRSVMYKPGVCINGVIYRFVYHGETLAIDAFDLKTESFKLIVLKNSSKWWYYELIEVKGHIVEREANSTSGISVSNERKLKFSELKTKRNHRYIVFKIDNSMHQVVVEKVGRHGETREDFSVYQWTLFLIL</sequence>
<protein>
    <submittedName>
        <fullName evidence="2">F-box protein</fullName>
    </submittedName>
</protein>
<evidence type="ECO:0000313" key="3">
    <source>
        <dbReference type="Proteomes" id="UP000011115"/>
    </source>
</evidence>
<dbReference type="Proteomes" id="UP000011115">
    <property type="component" value="Unassembled WGS sequence"/>
</dbReference>
<dbReference type="PaxDb" id="4113-PGSC0003DMT400087082"/>
<dbReference type="Pfam" id="PF08268">
    <property type="entry name" value="FBA_3"/>
    <property type="match status" value="1"/>
</dbReference>
<dbReference type="PROSITE" id="PS50181">
    <property type="entry name" value="FBOX"/>
    <property type="match status" value="1"/>
</dbReference>
<dbReference type="AlphaFoldDB" id="M1DD46"/>
<dbReference type="CDD" id="cd22157">
    <property type="entry name" value="F-box_AtFBW1-like"/>
    <property type="match status" value="1"/>
</dbReference>
<dbReference type="PANTHER" id="PTHR31111">
    <property type="entry name" value="BNAA05G37150D PROTEIN-RELATED"/>
    <property type="match status" value="1"/>
</dbReference>
<dbReference type="InterPro" id="IPR017451">
    <property type="entry name" value="F-box-assoc_interact_dom"/>
</dbReference>
<reference evidence="3" key="1">
    <citation type="journal article" date="2011" name="Nature">
        <title>Genome sequence and analysis of the tuber crop potato.</title>
        <authorList>
            <consortium name="The Potato Genome Sequencing Consortium"/>
        </authorList>
    </citation>
    <scope>NUCLEOTIDE SEQUENCE [LARGE SCALE GENOMIC DNA]</scope>
    <source>
        <strain evidence="3">cv. DM1-3 516 R44</strain>
    </source>
</reference>
<dbReference type="InterPro" id="IPR036047">
    <property type="entry name" value="F-box-like_dom_sf"/>
</dbReference>
<dbReference type="eggNOG" id="KOG1735">
    <property type="taxonomic scope" value="Eukaryota"/>
</dbReference>
<proteinExistence type="predicted"/>
<dbReference type="PANTHER" id="PTHR31111:SF44">
    <property type="entry name" value="F-BOX DOMAIN-CONTAINING PROTEIN"/>
    <property type="match status" value="1"/>
</dbReference>
<evidence type="ECO:0000313" key="2">
    <source>
        <dbReference type="EnsemblPlants" id="PGSC0003DMT400087082"/>
    </source>
</evidence>
<dbReference type="EnsemblPlants" id="PGSC0003DMT400087082">
    <property type="protein sequence ID" value="PGSC0003DMT400087082"/>
    <property type="gene ID" value="PGSC0003DMG400036653"/>
</dbReference>
<dbReference type="SUPFAM" id="SSF55753">
    <property type="entry name" value="Actin depolymerizing proteins"/>
    <property type="match status" value="1"/>
</dbReference>
<dbReference type="KEGG" id="sot:102580395"/>
<evidence type="ECO:0000259" key="1">
    <source>
        <dbReference type="PROSITE" id="PS50181"/>
    </source>
</evidence>
<dbReference type="Pfam" id="PF00646">
    <property type="entry name" value="F-box"/>
    <property type="match status" value="1"/>
</dbReference>
<dbReference type="InParanoid" id="M1DD46"/>
<accession>M1DD46</accession>
<dbReference type="Gene3D" id="1.20.1280.50">
    <property type="match status" value="1"/>
</dbReference>
<dbReference type="InterPro" id="IPR029006">
    <property type="entry name" value="ADF-H/Gelsolin-like_dom_sf"/>
</dbReference>
<dbReference type="RefSeq" id="XP_006367491.1">
    <property type="nucleotide sequence ID" value="XM_006367429.1"/>
</dbReference>
<dbReference type="GeneID" id="102580395"/>
<dbReference type="InterPro" id="IPR001810">
    <property type="entry name" value="F-box_dom"/>
</dbReference>
<reference evidence="2" key="2">
    <citation type="submission" date="2015-06" db="UniProtKB">
        <authorList>
            <consortium name="EnsemblPlants"/>
        </authorList>
    </citation>
    <scope>IDENTIFICATION</scope>
    <source>
        <strain evidence="2">DM1-3 516 R44</strain>
    </source>
</reference>
<dbReference type="SUPFAM" id="SSF81383">
    <property type="entry name" value="F-box domain"/>
    <property type="match status" value="1"/>
</dbReference>
<keyword evidence="3" id="KW-1185">Reference proteome</keyword>
<dbReference type="Gene3D" id="3.40.20.10">
    <property type="entry name" value="Severin"/>
    <property type="match status" value="1"/>
</dbReference>
<dbReference type="SMART" id="SM00256">
    <property type="entry name" value="FBOX"/>
    <property type="match status" value="1"/>
</dbReference>
<feature type="domain" description="F-box" evidence="1">
    <location>
        <begin position="1"/>
        <end position="44"/>
    </location>
</feature>
<dbReference type="OrthoDB" id="1299321at2759"/>
<name>M1DD46_SOLTU</name>